<evidence type="ECO:0000313" key="1">
    <source>
        <dbReference type="EMBL" id="KAK3259969.1"/>
    </source>
</evidence>
<proteinExistence type="predicted"/>
<comment type="caution">
    <text evidence="1">The sequence shown here is derived from an EMBL/GenBank/DDBJ whole genome shotgun (WGS) entry which is preliminary data.</text>
</comment>
<dbReference type="InterPro" id="IPR036322">
    <property type="entry name" value="WD40_repeat_dom_sf"/>
</dbReference>
<dbReference type="AlphaFoldDB" id="A0AAE0KTK6"/>
<reference evidence="1 2" key="1">
    <citation type="journal article" date="2015" name="Genome Biol. Evol.">
        <title>Comparative Genomics of a Bacterivorous Green Alga Reveals Evolutionary Causalities and Consequences of Phago-Mixotrophic Mode of Nutrition.</title>
        <authorList>
            <person name="Burns J.A."/>
            <person name="Paasch A."/>
            <person name="Narechania A."/>
            <person name="Kim E."/>
        </authorList>
    </citation>
    <scope>NUCLEOTIDE SEQUENCE [LARGE SCALE GENOMIC DNA]</scope>
    <source>
        <strain evidence="1 2">PLY_AMNH</strain>
    </source>
</reference>
<organism evidence="1 2">
    <name type="scientific">Cymbomonas tetramitiformis</name>
    <dbReference type="NCBI Taxonomy" id="36881"/>
    <lineage>
        <taxon>Eukaryota</taxon>
        <taxon>Viridiplantae</taxon>
        <taxon>Chlorophyta</taxon>
        <taxon>Pyramimonadophyceae</taxon>
        <taxon>Pyramimonadales</taxon>
        <taxon>Pyramimonadaceae</taxon>
        <taxon>Cymbomonas</taxon>
    </lineage>
</organism>
<evidence type="ECO:0000313" key="2">
    <source>
        <dbReference type="Proteomes" id="UP001190700"/>
    </source>
</evidence>
<dbReference type="SMART" id="SM00320">
    <property type="entry name" value="WD40"/>
    <property type="match status" value="4"/>
</dbReference>
<protein>
    <submittedName>
        <fullName evidence="1">Uncharacterized protein</fullName>
    </submittedName>
</protein>
<name>A0AAE0KTK6_9CHLO</name>
<dbReference type="InterPro" id="IPR015943">
    <property type="entry name" value="WD40/YVTN_repeat-like_dom_sf"/>
</dbReference>
<dbReference type="Proteomes" id="UP001190700">
    <property type="component" value="Unassembled WGS sequence"/>
</dbReference>
<dbReference type="Pfam" id="PF00400">
    <property type="entry name" value="WD40"/>
    <property type="match status" value="2"/>
</dbReference>
<gene>
    <name evidence="1" type="ORF">CYMTET_31057</name>
</gene>
<accession>A0AAE0KTK6</accession>
<sequence>MICSQRFEVAGSSEETSRSNLCCEVNPEGTLLAVGSEDGGVTLIDLRNSERCQQKFHLENDVPSLCFSPVHSYSLFIAEECTISVYDLRTGESGDPVQRYNFNQEEVNQIVLNRKGTVLAAADDSGDVKIVDIQKHSLQKTLKGSHSNICSSVQFRPHHPWEVVTGGLDCSLIRWDFNSSRPKAAWNMGADAAASGANEAQVFNPPLVHAVAVGSEHHEFSQQTAAVACGDGTVAIYHLNASRPTLSEAAPRTNRIFSGVQLSE</sequence>
<dbReference type="PANTHER" id="PTHR45296">
    <property type="entry name" value="TRANSDUCIN/WD40 REPEAT-LIKE SUPERFAMILY PROTEIN"/>
    <property type="match status" value="1"/>
</dbReference>
<dbReference type="SUPFAM" id="SSF50978">
    <property type="entry name" value="WD40 repeat-like"/>
    <property type="match status" value="1"/>
</dbReference>
<dbReference type="Gene3D" id="2.130.10.10">
    <property type="entry name" value="YVTN repeat-like/Quinoprotein amine dehydrogenase"/>
    <property type="match status" value="1"/>
</dbReference>
<dbReference type="InterPro" id="IPR001680">
    <property type="entry name" value="WD40_rpt"/>
</dbReference>
<dbReference type="PANTHER" id="PTHR45296:SF1">
    <property type="entry name" value="TRANSDUCIN_WD40 REPEAT-LIKE SUPERFAMILY PROTEIN"/>
    <property type="match status" value="1"/>
</dbReference>
<keyword evidence="2" id="KW-1185">Reference proteome</keyword>
<dbReference type="EMBL" id="LGRX02018341">
    <property type="protein sequence ID" value="KAK3259969.1"/>
    <property type="molecule type" value="Genomic_DNA"/>
</dbReference>